<evidence type="ECO:0000256" key="3">
    <source>
        <dbReference type="SAM" id="Phobius"/>
    </source>
</evidence>
<proteinExistence type="predicted"/>
<evidence type="ECO:0000313" key="4">
    <source>
        <dbReference type="EMBL" id="SEJ06465.1"/>
    </source>
</evidence>
<feature type="transmembrane region" description="Helical" evidence="3">
    <location>
        <begin position="245"/>
        <end position="266"/>
    </location>
</feature>
<keyword evidence="1" id="KW-0378">Hydrolase</keyword>
<reference evidence="5" key="1">
    <citation type="submission" date="2016-10" db="EMBL/GenBank/DDBJ databases">
        <authorList>
            <person name="Varghese N."/>
            <person name="Submissions S."/>
        </authorList>
    </citation>
    <scope>NUCLEOTIDE SEQUENCE [LARGE SCALE GENOMIC DNA]</scope>
    <source>
        <strain evidence="5">DSM 25751</strain>
    </source>
</reference>
<dbReference type="InterPro" id="IPR042002">
    <property type="entry name" value="Sortase_C"/>
</dbReference>
<dbReference type="InterPro" id="IPR023365">
    <property type="entry name" value="Sortase_dom-sf"/>
</dbReference>
<dbReference type="InterPro" id="IPR005754">
    <property type="entry name" value="Sortase"/>
</dbReference>
<keyword evidence="3" id="KW-1133">Transmembrane helix</keyword>
<organism evidence="4 5">
    <name type="scientific">Alkalibacterium gilvum</name>
    <dbReference type="NCBI Taxonomy" id="1130080"/>
    <lineage>
        <taxon>Bacteria</taxon>
        <taxon>Bacillati</taxon>
        <taxon>Bacillota</taxon>
        <taxon>Bacilli</taxon>
        <taxon>Lactobacillales</taxon>
        <taxon>Carnobacteriaceae</taxon>
        <taxon>Alkalibacterium</taxon>
    </lineage>
</organism>
<dbReference type="CDD" id="cd05827">
    <property type="entry name" value="Sortase_C"/>
    <property type="match status" value="1"/>
</dbReference>
<evidence type="ECO:0000256" key="2">
    <source>
        <dbReference type="PIRSR" id="PIRSR605754-1"/>
    </source>
</evidence>
<dbReference type="AlphaFoldDB" id="A0A1H6W2G3"/>
<dbReference type="EMBL" id="FNYW01000064">
    <property type="protein sequence ID" value="SEJ06465.1"/>
    <property type="molecule type" value="Genomic_DNA"/>
</dbReference>
<sequence length="271" mass="30380">MKIKKSTIVALVIIITGGLLLLYPTISNWWNTMHQTRAIGSYIEQVEDHSEKEKMQYLKDAEEHNETLLGRSFDRLLLSEDELTTYNNLLKIPETETMAIVEIPKINKKIPIYHGTDEAILQIAVGHIPGTSLPVGGKGTHSVITGHTGLPSARLFTDIEKLGVGDVFMITTFGKKMTYEVDQLVTILPNELDEIRIDPEKDYVTLQTCTPYGINTHRLLVRGTRIDNLVTDSQIIPDAIKINPLIVNTIVILGLIGLLLILKFIISIFRK</sequence>
<keyword evidence="5" id="KW-1185">Reference proteome</keyword>
<name>A0A1H6W2G3_9LACT</name>
<dbReference type="OrthoDB" id="1648028at2"/>
<dbReference type="RefSeq" id="WP_091636757.1">
    <property type="nucleotide sequence ID" value="NZ_FNYW01000064.1"/>
</dbReference>
<protein>
    <submittedName>
        <fullName evidence="4">Sortase A</fullName>
    </submittedName>
</protein>
<dbReference type="STRING" id="1130080.SAMN04488113_1643"/>
<feature type="active site" description="Proton donor/acceptor" evidence="2">
    <location>
        <position position="147"/>
    </location>
</feature>
<dbReference type="Gene3D" id="2.40.260.10">
    <property type="entry name" value="Sortase"/>
    <property type="match status" value="1"/>
</dbReference>
<accession>A0A1H6W2G3</accession>
<dbReference type="GO" id="GO:0016787">
    <property type="term" value="F:hydrolase activity"/>
    <property type="evidence" value="ECO:0007669"/>
    <property type="project" value="UniProtKB-KW"/>
</dbReference>
<dbReference type="SUPFAM" id="SSF63817">
    <property type="entry name" value="Sortase"/>
    <property type="match status" value="1"/>
</dbReference>
<evidence type="ECO:0000256" key="1">
    <source>
        <dbReference type="ARBA" id="ARBA00022801"/>
    </source>
</evidence>
<feature type="transmembrane region" description="Helical" evidence="3">
    <location>
        <begin position="7"/>
        <end position="26"/>
    </location>
</feature>
<gene>
    <name evidence="4" type="ORF">SAMN04488113_1643</name>
</gene>
<dbReference type="NCBIfam" id="NF033745">
    <property type="entry name" value="class_C_sortase"/>
    <property type="match status" value="1"/>
</dbReference>
<keyword evidence="3" id="KW-0812">Transmembrane</keyword>
<dbReference type="NCBIfam" id="TIGR01076">
    <property type="entry name" value="sortase_fam"/>
    <property type="match status" value="1"/>
</dbReference>
<keyword evidence="3" id="KW-0472">Membrane</keyword>
<dbReference type="Proteomes" id="UP000198564">
    <property type="component" value="Unassembled WGS sequence"/>
</dbReference>
<evidence type="ECO:0000313" key="5">
    <source>
        <dbReference type="Proteomes" id="UP000198564"/>
    </source>
</evidence>
<feature type="active site" description="Acyl-thioester intermediate" evidence="2">
    <location>
        <position position="209"/>
    </location>
</feature>
<dbReference type="Pfam" id="PF04203">
    <property type="entry name" value="Sortase"/>
    <property type="match status" value="1"/>
</dbReference>